<sequence>MKCPACSTRLRVLKTEEMVVDVCKYGCGGIWLDRSEYKKVDQQNETAGQALLFIERNPDIKINHAVRRKCPRCETIVMARRFSSFKRQVEIDTCPYCGGYWLDGGELERIRSLFETEKDRYKATDSYLSDFTEKAIEKYAPEKKDLEQKIKRDESTISRFFRFLNPFK</sequence>
<name>A0A1V1PAR9_9BACT</name>
<feature type="domain" description="Transcription factor zinc-finger" evidence="1">
    <location>
        <begin position="2"/>
        <end position="39"/>
    </location>
</feature>
<reference evidence="3" key="1">
    <citation type="submission" date="2012-11" db="EMBL/GenBank/DDBJ databases">
        <authorList>
            <person name="Lucero-Rivera Y.E."/>
            <person name="Tovar-Ramirez D."/>
        </authorList>
    </citation>
    <scope>NUCLEOTIDE SEQUENCE [LARGE SCALE GENOMIC DNA]</scope>
    <source>
        <strain evidence="3">Araruama</strain>
    </source>
</reference>
<protein>
    <submittedName>
        <fullName evidence="2">GTP-binding protein EngA</fullName>
    </submittedName>
</protein>
<dbReference type="AlphaFoldDB" id="A0A1V1PAR9"/>
<feature type="domain" description="Transcription factor zinc-finger" evidence="1">
    <location>
        <begin position="69"/>
        <end position="110"/>
    </location>
</feature>
<evidence type="ECO:0000259" key="1">
    <source>
        <dbReference type="Pfam" id="PF13453"/>
    </source>
</evidence>
<evidence type="ECO:0000313" key="3">
    <source>
        <dbReference type="Proteomes" id="UP000189670"/>
    </source>
</evidence>
<dbReference type="Proteomes" id="UP000189670">
    <property type="component" value="Unassembled WGS sequence"/>
</dbReference>
<gene>
    <name evidence="2" type="ORF">OMM_07780</name>
</gene>
<accession>A0A1V1PAR9</accession>
<organism evidence="2 3">
    <name type="scientific">Candidatus Magnetoglobus multicellularis str. Araruama</name>
    <dbReference type="NCBI Taxonomy" id="890399"/>
    <lineage>
        <taxon>Bacteria</taxon>
        <taxon>Pseudomonadati</taxon>
        <taxon>Thermodesulfobacteriota</taxon>
        <taxon>Desulfobacteria</taxon>
        <taxon>Desulfobacterales</taxon>
        <taxon>Desulfobacteraceae</taxon>
        <taxon>Candidatus Magnetoglobus</taxon>
    </lineage>
</organism>
<dbReference type="EMBL" id="ATBP01000198">
    <property type="protein sequence ID" value="ETR71977.1"/>
    <property type="molecule type" value="Genomic_DNA"/>
</dbReference>
<dbReference type="InterPro" id="IPR027392">
    <property type="entry name" value="TF_Znf"/>
</dbReference>
<comment type="caution">
    <text evidence="2">The sequence shown here is derived from an EMBL/GenBank/DDBJ whole genome shotgun (WGS) entry which is preliminary data.</text>
</comment>
<proteinExistence type="predicted"/>
<dbReference type="Pfam" id="PF13453">
    <property type="entry name" value="Zn_ribbon_TFIIB"/>
    <property type="match status" value="2"/>
</dbReference>
<evidence type="ECO:0000313" key="2">
    <source>
        <dbReference type="EMBL" id="ETR71977.1"/>
    </source>
</evidence>